<dbReference type="NCBIfam" id="NF005926">
    <property type="entry name" value="PRK07940.1"/>
    <property type="match status" value="1"/>
</dbReference>
<dbReference type="Proteomes" id="UP000217209">
    <property type="component" value="Chromosome"/>
</dbReference>
<keyword evidence="2" id="KW-0548">Nucleotidyltransferase</keyword>
<dbReference type="PANTHER" id="PTHR11669">
    <property type="entry name" value="REPLICATION FACTOR C / DNA POLYMERASE III GAMMA-TAU SUBUNIT"/>
    <property type="match status" value="1"/>
</dbReference>
<dbReference type="SMART" id="SM00382">
    <property type="entry name" value="AAA"/>
    <property type="match status" value="1"/>
</dbReference>
<dbReference type="EC" id="2.7.7.7" evidence="2"/>
<dbReference type="Gene3D" id="3.40.50.300">
    <property type="entry name" value="P-loop containing nucleotide triphosphate hydrolases"/>
    <property type="match status" value="1"/>
</dbReference>
<dbReference type="AlphaFoldDB" id="A0A1Q2HTL8"/>
<evidence type="ECO:0000259" key="1">
    <source>
        <dbReference type="SMART" id="SM00382"/>
    </source>
</evidence>
<name>A0A1Q2HTL8_9CORY</name>
<dbReference type="Pfam" id="PF13177">
    <property type="entry name" value="DNA_pol3_delta2"/>
    <property type="match status" value="1"/>
</dbReference>
<evidence type="ECO:0000313" key="2">
    <source>
        <dbReference type="EMBL" id="AQQ14183.1"/>
    </source>
</evidence>
<sequence length="406" mass="43310">MTTRSVAERLADTPNVRDTILAAAAAGRGVEGADPRALAHSWLFTGPPGSGRSNAALAFAAALVCENPKELGCGHCKSCRDALAGTHTDVVLVVPQALVINVDFVREEIVAKAARLPTVADHRIVIIENADRLHPRAADALLKTVEEPPEVTVIILCAPSTDPEDISQTLRSRCRHLYIPAPSEDEVVRVLVEEEGASESDARLAAATSLRHIGRARKLVTTESVQVRRARSIQLAEHVFFGAQAFQAAASLVTDAQKEAIDDYAEADAQERAKLEEALGMGAKGKGVAKAMSGSASALKELEHQQHLRGTRRKRDVLDLVLVDLAGVYRDALVTQAGTEVRSTVGLTHPDFEGLAGEIANRVSQDGLVACLDAIAQCRQRLHQNVDPAVAFNGMLGHIRKACAVS</sequence>
<dbReference type="InterPro" id="IPR050238">
    <property type="entry name" value="DNA_Rep/Repair_Clamp_Loader"/>
</dbReference>
<dbReference type="PANTHER" id="PTHR11669:SF8">
    <property type="entry name" value="DNA POLYMERASE III SUBUNIT DELTA"/>
    <property type="match status" value="1"/>
</dbReference>
<gene>
    <name evidence="2" type="primary">holB</name>
    <name evidence="2" type="ORF">CGLAU_00945</name>
</gene>
<accession>A0A1Q2HTL8</accession>
<dbReference type="RefSeq" id="WP_232507138.1">
    <property type="nucleotide sequence ID" value="NZ_CP019688.1"/>
</dbReference>
<dbReference type="GO" id="GO:0006261">
    <property type="term" value="P:DNA-templated DNA replication"/>
    <property type="evidence" value="ECO:0007669"/>
    <property type="project" value="TreeGrafter"/>
</dbReference>
<evidence type="ECO:0000313" key="3">
    <source>
        <dbReference type="Proteomes" id="UP000217209"/>
    </source>
</evidence>
<protein>
    <submittedName>
        <fullName evidence="2">DNA polymerase III subunit delta</fullName>
        <ecNumber evidence="2">2.7.7.7</ecNumber>
    </submittedName>
</protein>
<organism evidence="2 3">
    <name type="scientific">Corynebacterium glaucum</name>
    <dbReference type="NCBI Taxonomy" id="187491"/>
    <lineage>
        <taxon>Bacteria</taxon>
        <taxon>Bacillati</taxon>
        <taxon>Actinomycetota</taxon>
        <taxon>Actinomycetes</taxon>
        <taxon>Mycobacteriales</taxon>
        <taxon>Corynebacteriaceae</taxon>
        <taxon>Corynebacterium</taxon>
    </lineage>
</organism>
<dbReference type="SUPFAM" id="SSF52540">
    <property type="entry name" value="P-loop containing nucleoside triphosphate hydrolases"/>
    <property type="match status" value="1"/>
</dbReference>
<dbReference type="InterPro" id="IPR027417">
    <property type="entry name" value="P-loop_NTPase"/>
</dbReference>
<proteinExistence type="predicted"/>
<keyword evidence="2" id="KW-0808">Transferase</keyword>
<dbReference type="KEGG" id="cgv:CGLAU_00945"/>
<reference evidence="2 3" key="1">
    <citation type="submission" date="2016-12" db="EMBL/GenBank/DDBJ databases">
        <authorList>
            <person name="Song W.-J."/>
            <person name="Kurnit D.M."/>
        </authorList>
    </citation>
    <scope>NUCLEOTIDE SEQUENCE [LARGE SCALE GENOMIC DNA]</scope>
    <source>
        <strain evidence="2 3">DSM 30827</strain>
    </source>
</reference>
<dbReference type="GO" id="GO:0003887">
    <property type="term" value="F:DNA-directed DNA polymerase activity"/>
    <property type="evidence" value="ECO:0007669"/>
    <property type="project" value="UniProtKB-EC"/>
</dbReference>
<dbReference type="InterPro" id="IPR003593">
    <property type="entry name" value="AAA+_ATPase"/>
</dbReference>
<keyword evidence="3" id="KW-1185">Reference proteome</keyword>
<dbReference type="EMBL" id="CP019688">
    <property type="protein sequence ID" value="AQQ14183.1"/>
    <property type="molecule type" value="Genomic_DNA"/>
</dbReference>
<feature type="domain" description="AAA+ ATPase" evidence="1">
    <location>
        <begin position="38"/>
        <end position="183"/>
    </location>
</feature>